<accession>A0AC35FW79</accession>
<evidence type="ECO:0000313" key="1">
    <source>
        <dbReference type="Proteomes" id="UP000887580"/>
    </source>
</evidence>
<protein>
    <submittedName>
        <fullName evidence="2">G-protein coupled receptors family 1 profile domain-containing protein</fullName>
    </submittedName>
</protein>
<dbReference type="Proteomes" id="UP000887580">
    <property type="component" value="Unplaced"/>
</dbReference>
<name>A0AC35FW79_9BILA</name>
<sequence length="320" mass="37423">MSVPVYMDQFEQLWLYHIFLLYVVPMMTASNCAMFGSMLLIFMATLERLLRTFHSEKLAVLRKFLERCRPEVCFVCIGIAFVYKLCTYFELHYVENDNCTDWAQYEIKATALSMIPEYRFWWMFVARNLIDRIFPFFILVLINFLIIRTLKREHQRSSVNEHRLLSFSDVNNKKILRDATRALIALVSLYLMSQTLQVFTTFWEAFHRSSLEGDYSELYSYLNDVMSLMTLLSSTLRFPVYCSCNKEINEASKAMLTHLKIFCSDAKSRSAEYLPISIKNPHSKTADIKTKETPTPTTSVINDNVNVLSITEDSSTTWML</sequence>
<dbReference type="WBParaSite" id="PS1159_v2.g2150.t1">
    <property type="protein sequence ID" value="PS1159_v2.g2150.t1"/>
    <property type="gene ID" value="PS1159_v2.g2150"/>
</dbReference>
<evidence type="ECO:0000313" key="2">
    <source>
        <dbReference type="WBParaSite" id="PS1159_v2.g2150.t1"/>
    </source>
</evidence>
<organism evidence="1 2">
    <name type="scientific">Panagrolaimus sp. PS1159</name>
    <dbReference type="NCBI Taxonomy" id="55785"/>
    <lineage>
        <taxon>Eukaryota</taxon>
        <taxon>Metazoa</taxon>
        <taxon>Ecdysozoa</taxon>
        <taxon>Nematoda</taxon>
        <taxon>Chromadorea</taxon>
        <taxon>Rhabditida</taxon>
        <taxon>Tylenchina</taxon>
        <taxon>Panagrolaimomorpha</taxon>
        <taxon>Panagrolaimoidea</taxon>
        <taxon>Panagrolaimidae</taxon>
        <taxon>Panagrolaimus</taxon>
    </lineage>
</organism>
<reference evidence="2" key="1">
    <citation type="submission" date="2022-11" db="UniProtKB">
        <authorList>
            <consortium name="WormBaseParasite"/>
        </authorList>
    </citation>
    <scope>IDENTIFICATION</scope>
</reference>
<proteinExistence type="predicted"/>